<dbReference type="EMBL" id="JBHRYQ010000001">
    <property type="protein sequence ID" value="MFC3811087.1"/>
    <property type="molecule type" value="Genomic_DNA"/>
</dbReference>
<evidence type="ECO:0000313" key="2">
    <source>
        <dbReference type="EMBL" id="MFC3811087.1"/>
    </source>
</evidence>
<evidence type="ECO:0008006" key="4">
    <source>
        <dbReference type="Google" id="ProtNLM"/>
    </source>
</evidence>
<accession>A0ABV7YYR6</accession>
<evidence type="ECO:0000313" key="3">
    <source>
        <dbReference type="Proteomes" id="UP001595616"/>
    </source>
</evidence>
<organism evidence="2 3">
    <name type="scientific">Lacihabitans lacunae</name>
    <dbReference type="NCBI Taxonomy" id="1028214"/>
    <lineage>
        <taxon>Bacteria</taxon>
        <taxon>Pseudomonadati</taxon>
        <taxon>Bacteroidota</taxon>
        <taxon>Cytophagia</taxon>
        <taxon>Cytophagales</taxon>
        <taxon>Leadbetterellaceae</taxon>
        <taxon>Lacihabitans</taxon>
    </lineage>
</organism>
<feature type="chain" id="PRO_5045652436" description="DUF4168 domain-containing protein" evidence="1">
    <location>
        <begin position="18"/>
        <end position="112"/>
    </location>
</feature>
<feature type="signal peptide" evidence="1">
    <location>
        <begin position="1"/>
        <end position="17"/>
    </location>
</feature>
<protein>
    <recommendedName>
        <fullName evidence="4">DUF4168 domain-containing protein</fullName>
    </recommendedName>
</protein>
<keyword evidence="3" id="KW-1185">Reference proteome</keyword>
<dbReference type="Proteomes" id="UP001595616">
    <property type="component" value="Unassembled WGS sequence"/>
</dbReference>
<comment type="caution">
    <text evidence="2">The sequence shown here is derived from an EMBL/GenBank/DDBJ whole genome shotgun (WGS) entry which is preliminary data.</text>
</comment>
<proteinExistence type="predicted"/>
<name>A0ABV7YYR6_9BACT</name>
<dbReference type="PROSITE" id="PS51257">
    <property type="entry name" value="PROKAR_LIPOPROTEIN"/>
    <property type="match status" value="1"/>
</dbReference>
<keyword evidence="1" id="KW-0732">Signal</keyword>
<sequence length="112" mass="12359">MKKLLFISLLFGTIACAPGTVPNTGTQSATIASPEAEAKALTTKMTSVLSLDAAQEEKILMINVVNSKVIKRLRESNDTAKLSTTKEKYHNELKEVLNENQFAKFLVEFKDL</sequence>
<gene>
    <name evidence="2" type="ORF">ACFOOI_10510</name>
</gene>
<reference evidence="3" key="1">
    <citation type="journal article" date="2019" name="Int. J. Syst. Evol. Microbiol.">
        <title>The Global Catalogue of Microorganisms (GCM) 10K type strain sequencing project: providing services to taxonomists for standard genome sequencing and annotation.</title>
        <authorList>
            <consortium name="The Broad Institute Genomics Platform"/>
            <consortium name="The Broad Institute Genome Sequencing Center for Infectious Disease"/>
            <person name="Wu L."/>
            <person name="Ma J."/>
        </authorList>
    </citation>
    <scope>NUCLEOTIDE SEQUENCE [LARGE SCALE GENOMIC DNA]</scope>
    <source>
        <strain evidence="3">CECT 7956</strain>
    </source>
</reference>
<evidence type="ECO:0000256" key="1">
    <source>
        <dbReference type="SAM" id="SignalP"/>
    </source>
</evidence>
<dbReference type="RefSeq" id="WP_379837779.1">
    <property type="nucleotide sequence ID" value="NZ_JBHRYQ010000001.1"/>
</dbReference>